<feature type="domain" description="Expansin-like EG45" evidence="1">
    <location>
        <begin position="35"/>
        <end position="150"/>
    </location>
</feature>
<dbReference type="InterPro" id="IPR007112">
    <property type="entry name" value="Expansin/allergen_DPBB_dom"/>
</dbReference>
<dbReference type="PANTHER" id="PTHR47480">
    <property type="entry name" value="EG45-LIKE DOMAIN CONTAINING PROTEIN"/>
    <property type="match status" value="1"/>
</dbReference>
<sequence length="199" mass="21161">MDYGVIYARARINSSHLGGPLTLSEIISTCHGDVGTAAQYNPPYVPTECYGNDPSQFPSSNLFGAAGEGIWDNGAACGRQYLVRCISASEANTCFPGQMIQIRILDYAPVSVSRPTVDGATLVLSNTAFGAIANSSAESVNVEFRQMKAKTSPLTSVVQGLIDIWTILRAGLVLNCSSLPLNLSNLGKIPVVNIVFKFI</sequence>
<name>A0A2I0IRB0_PUNGR</name>
<dbReference type="InterPro" id="IPR036908">
    <property type="entry name" value="RlpA-like_sf"/>
</dbReference>
<dbReference type="EMBL" id="PGOL01002660">
    <property type="protein sequence ID" value="PKI46253.1"/>
    <property type="molecule type" value="Genomic_DNA"/>
</dbReference>
<evidence type="ECO:0000313" key="3">
    <source>
        <dbReference type="Proteomes" id="UP000233551"/>
    </source>
</evidence>
<evidence type="ECO:0000313" key="2">
    <source>
        <dbReference type="EMBL" id="PKI46253.1"/>
    </source>
</evidence>
<comment type="caution">
    <text evidence="2">The sequence shown here is derived from an EMBL/GenBank/DDBJ whole genome shotgun (WGS) entry which is preliminary data.</text>
</comment>
<dbReference type="AlphaFoldDB" id="A0A2I0IRB0"/>
<dbReference type="Proteomes" id="UP000233551">
    <property type="component" value="Unassembled WGS sequence"/>
</dbReference>
<organism evidence="2 3">
    <name type="scientific">Punica granatum</name>
    <name type="common">Pomegranate</name>
    <dbReference type="NCBI Taxonomy" id="22663"/>
    <lineage>
        <taxon>Eukaryota</taxon>
        <taxon>Viridiplantae</taxon>
        <taxon>Streptophyta</taxon>
        <taxon>Embryophyta</taxon>
        <taxon>Tracheophyta</taxon>
        <taxon>Spermatophyta</taxon>
        <taxon>Magnoliopsida</taxon>
        <taxon>eudicotyledons</taxon>
        <taxon>Gunneridae</taxon>
        <taxon>Pentapetalae</taxon>
        <taxon>rosids</taxon>
        <taxon>malvids</taxon>
        <taxon>Myrtales</taxon>
        <taxon>Lythraceae</taxon>
        <taxon>Punica</taxon>
    </lineage>
</organism>
<gene>
    <name evidence="2" type="ORF">CRG98_033380</name>
</gene>
<keyword evidence="3" id="KW-1185">Reference proteome</keyword>
<dbReference type="Pfam" id="PF03330">
    <property type="entry name" value="DPBB_1"/>
    <property type="match status" value="1"/>
</dbReference>
<protein>
    <recommendedName>
        <fullName evidence="1">Expansin-like EG45 domain-containing protein</fullName>
    </recommendedName>
</protein>
<dbReference type="CDD" id="cd22269">
    <property type="entry name" value="DPBB_EG45-like"/>
    <property type="match status" value="1"/>
</dbReference>
<proteinExistence type="predicted"/>
<dbReference type="Gene3D" id="2.40.40.10">
    <property type="entry name" value="RlpA-like domain"/>
    <property type="match status" value="1"/>
</dbReference>
<dbReference type="InterPro" id="IPR009009">
    <property type="entry name" value="RlpA-like_DPBB"/>
</dbReference>
<dbReference type="STRING" id="22663.A0A2I0IRB0"/>
<evidence type="ECO:0000259" key="1">
    <source>
        <dbReference type="PROSITE" id="PS50842"/>
    </source>
</evidence>
<accession>A0A2I0IRB0</accession>
<reference evidence="2 3" key="1">
    <citation type="submission" date="2017-11" db="EMBL/GenBank/DDBJ databases">
        <title>De-novo sequencing of pomegranate (Punica granatum L.) genome.</title>
        <authorList>
            <person name="Akparov Z."/>
            <person name="Amiraslanov A."/>
            <person name="Hajiyeva S."/>
            <person name="Abbasov M."/>
            <person name="Kaur K."/>
            <person name="Hamwieh A."/>
            <person name="Solovyev V."/>
            <person name="Salamov A."/>
            <person name="Braich B."/>
            <person name="Kosarev P."/>
            <person name="Mahmoud A."/>
            <person name="Hajiyev E."/>
            <person name="Babayeva S."/>
            <person name="Izzatullayeva V."/>
            <person name="Mammadov A."/>
            <person name="Mammadov A."/>
            <person name="Sharifova S."/>
            <person name="Ojaghi J."/>
            <person name="Eynullazada K."/>
            <person name="Bayramov B."/>
            <person name="Abdulazimova A."/>
            <person name="Shahmuradov I."/>
        </authorList>
    </citation>
    <scope>NUCLEOTIDE SEQUENCE [LARGE SCALE GENOMIC DNA]</scope>
    <source>
        <strain evidence="3">cv. AG2017</strain>
        <tissue evidence="2">Leaf</tissue>
    </source>
</reference>
<dbReference type="PANTHER" id="PTHR47480:SF1">
    <property type="entry name" value="EG45-LIKE DOMAIN CONTAINING PROTEIN 1"/>
    <property type="match status" value="1"/>
</dbReference>
<dbReference type="SUPFAM" id="SSF50685">
    <property type="entry name" value="Barwin-like endoglucanases"/>
    <property type="match status" value="1"/>
</dbReference>
<dbReference type="PROSITE" id="PS50842">
    <property type="entry name" value="EXPANSIN_EG45"/>
    <property type="match status" value="1"/>
</dbReference>